<gene>
    <name evidence="1" type="ORF">RM530_05475</name>
</gene>
<proteinExistence type="predicted"/>
<dbReference type="Proteomes" id="UP001254608">
    <property type="component" value="Unassembled WGS sequence"/>
</dbReference>
<organism evidence="1 2">
    <name type="scientific">Banduia mediterranea</name>
    <dbReference type="NCBI Taxonomy" id="3075609"/>
    <lineage>
        <taxon>Bacteria</taxon>
        <taxon>Pseudomonadati</taxon>
        <taxon>Pseudomonadota</taxon>
        <taxon>Gammaproteobacteria</taxon>
        <taxon>Nevskiales</taxon>
        <taxon>Algiphilaceae</taxon>
        <taxon>Banduia</taxon>
    </lineage>
</organism>
<name>A0ABU2WGQ3_9GAMM</name>
<dbReference type="RefSeq" id="WP_311364206.1">
    <property type="nucleotide sequence ID" value="NZ_JAVRIC010000005.1"/>
</dbReference>
<evidence type="ECO:0008006" key="3">
    <source>
        <dbReference type="Google" id="ProtNLM"/>
    </source>
</evidence>
<evidence type="ECO:0000313" key="1">
    <source>
        <dbReference type="EMBL" id="MDT0496814.1"/>
    </source>
</evidence>
<accession>A0ABU2WGQ3</accession>
<comment type="caution">
    <text evidence="1">The sequence shown here is derived from an EMBL/GenBank/DDBJ whole genome shotgun (WGS) entry which is preliminary data.</text>
</comment>
<sequence>MTPCGELGLPALEVLFASHGLALVVVAGHSEIPGSYWGESEAGLVGEQLHVRADTPVHSALHEACHYICMDASRRKALDTDAGGDDLEESAVCYLQCLLADRLPGYSRECLFADMDAWGYSFRLGSARAWFENDAEDALAWLEQRGLA</sequence>
<reference evidence="1 2" key="1">
    <citation type="submission" date="2023-09" db="EMBL/GenBank/DDBJ databases">
        <authorList>
            <person name="Rey-Velasco X."/>
        </authorList>
    </citation>
    <scope>NUCLEOTIDE SEQUENCE [LARGE SCALE GENOMIC DNA]</scope>
    <source>
        <strain evidence="1 2">W345</strain>
    </source>
</reference>
<evidence type="ECO:0000313" key="2">
    <source>
        <dbReference type="Proteomes" id="UP001254608"/>
    </source>
</evidence>
<dbReference type="EMBL" id="JAVRIC010000005">
    <property type="protein sequence ID" value="MDT0496814.1"/>
    <property type="molecule type" value="Genomic_DNA"/>
</dbReference>
<protein>
    <recommendedName>
        <fullName evidence="3">IrrE N-terminal-like domain-containing protein</fullName>
    </recommendedName>
</protein>
<keyword evidence="2" id="KW-1185">Reference proteome</keyword>